<feature type="region of interest" description="Disordered" evidence="1">
    <location>
        <begin position="16"/>
        <end position="111"/>
    </location>
</feature>
<evidence type="ECO:0000256" key="1">
    <source>
        <dbReference type="SAM" id="MobiDB-lite"/>
    </source>
</evidence>
<evidence type="ECO:0000313" key="4">
    <source>
        <dbReference type="Proteomes" id="UP000092993"/>
    </source>
</evidence>
<feature type="compositionally biased region" description="Acidic residues" evidence="1">
    <location>
        <begin position="398"/>
        <end position="417"/>
    </location>
</feature>
<sequence>MVCSFQPVEIACSRNTSTFTHEEEDDESEDDEDTLHAAHLLMLQKHGSYRSQNDHDASFEDGPQSDEDGFRAHGADKHHRSTSFDEDLARPSQRPRLSDATDASMPSSQEDVVYVRKARKIQASIGKPKAADYEPAAQEVLAAAIKIFVGYLSTNHPYPDKMQELTFAKQAWTEACETTDIQLEVNSELTRMISCYSWHLRGEMKTAAKTFVEIVYGFQMSSKDSVRKRNRALAETLKTNDSFVYRKLGNTTNEHHGLYQNKIIQMMVNKIYYKNKHDDGIVLSPVYTPFPMPALALVLTAIEGAIDEWVPGTRSDVTFSVETYREVFEHHLAALRNFDEASRELGILTKIRTRIADDGRVHAKVDPVNTRVPRSLGSDAFKNAIAEFSRKNGRLSDSESDADEEEDGVECGEPESP</sequence>
<proteinExistence type="predicted"/>
<feature type="region of interest" description="Disordered" evidence="1">
    <location>
        <begin position="391"/>
        <end position="417"/>
    </location>
</feature>
<dbReference type="OrthoDB" id="3268553at2759"/>
<dbReference type="AlphaFoldDB" id="A0A1C7M7U8"/>
<dbReference type="STRING" id="5627.A0A1C7M7U8"/>
<protein>
    <recommendedName>
        <fullName evidence="2">DUF6532 domain-containing protein</fullName>
    </recommendedName>
</protein>
<dbReference type="Proteomes" id="UP000092993">
    <property type="component" value="Unassembled WGS sequence"/>
</dbReference>
<keyword evidence="4" id="KW-1185">Reference proteome</keyword>
<evidence type="ECO:0000313" key="3">
    <source>
        <dbReference type="EMBL" id="OBZ72971.1"/>
    </source>
</evidence>
<dbReference type="InterPro" id="IPR045341">
    <property type="entry name" value="DUF6532"/>
</dbReference>
<evidence type="ECO:0000259" key="2">
    <source>
        <dbReference type="Pfam" id="PF20149"/>
    </source>
</evidence>
<name>A0A1C7M7U8_GRIFR</name>
<organism evidence="3 4">
    <name type="scientific">Grifola frondosa</name>
    <name type="common">Maitake</name>
    <name type="synonym">Polyporus frondosus</name>
    <dbReference type="NCBI Taxonomy" id="5627"/>
    <lineage>
        <taxon>Eukaryota</taxon>
        <taxon>Fungi</taxon>
        <taxon>Dikarya</taxon>
        <taxon>Basidiomycota</taxon>
        <taxon>Agaricomycotina</taxon>
        <taxon>Agaricomycetes</taxon>
        <taxon>Polyporales</taxon>
        <taxon>Grifolaceae</taxon>
        <taxon>Grifola</taxon>
    </lineage>
</organism>
<feature type="compositionally biased region" description="Acidic residues" evidence="1">
    <location>
        <begin position="22"/>
        <end position="33"/>
    </location>
</feature>
<dbReference type="EMBL" id="LUGG01000007">
    <property type="protein sequence ID" value="OBZ72971.1"/>
    <property type="molecule type" value="Genomic_DNA"/>
</dbReference>
<accession>A0A1C7M7U8</accession>
<reference evidence="3 4" key="1">
    <citation type="submission" date="2016-03" db="EMBL/GenBank/DDBJ databases">
        <title>Whole genome sequencing of Grifola frondosa 9006-11.</title>
        <authorList>
            <person name="Min B."/>
            <person name="Park H."/>
            <person name="Kim J.-G."/>
            <person name="Cho H."/>
            <person name="Oh Y.-L."/>
            <person name="Kong W.-S."/>
            <person name="Choi I.-G."/>
        </authorList>
    </citation>
    <scope>NUCLEOTIDE SEQUENCE [LARGE SCALE GENOMIC DNA]</scope>
    <source>
        <strain evidence="3 4">9006-11</strain>
    </source>
</reference>
<dbReference type="Pfam" id="PF20149">
    <property type="entry name" value="DUF6532"/>
    <property type="match status" value="1"/>
</dbReference>
<feature type="domain" description="DUF6532" evidence="2">
    <location>
        <begin position="143"/>
        <end position="338"/>
    </location>
</feature>
<gene>
    <name evidence="3" type="ORF">A0H81_07163</name>
</gene>
<comment type="caution">
    <text evidence="3">The sequence shown here is derived from an EMBL/GenBank/DDBJ whole genome shotgun (WGS) entry which is preliminary data.</text>
</comment>